<sequence length="388" mass="43076">MSSLFVQSETFFLIVFSVLSLLATRYAFSRTSWDHASLLGLRRLVVDSSDTEEQFVDSHFPSGSKRLDGFNVIAVHGLGANPKFTWTARCADSCIAGEKAPLRRVCWLTAFLPRRFQNIRVWTFNHNANWLYDAPTVGFEQPARDLVDSIDTLCRKTDSGSTQCPLILIGHSYGGIIIKQAIVLAANEGRWLSTAACGIIFLGTPHKGSDISGRITWLVNLGAWLIGSKTILLKALQWHGDDLRQLDNSFLKVVNAKPHIKLHCFFETKDSTFGPLGLVRAGRIVDQTSATLPPPHAESGMNTHHAGLNKFATIEDQGFAKICESIEDMVYHAKGMLVSVLTGIDRSMRADKGSSRNSSRQLSKLTTKRQFESAANWTIREESFKTDM</sequence>
<reference evidence="1" key="1">
    <citation type="journal article" date="2020" name="Stud. Mycol.">
        <title>101 Dothideomycetes genomes: a test case for predicting lifestyles and emergence of pathogens.</title>
        <authorList>
            <person name="Haridas S."/>
            <person name="Albert R."/>
            <person name="Binder M."/>
            <person name="Bloem J."/>
            <person name="Labutti K."/>
            <person name="Salamov A."/>
            <person name="Andreopoulos B."/>
            <person name="Baker S."/>
            <person name="Barry K."/>
            <person name="Bills G."/>
            <person name="Bluhm B."/>
            <person name="Cannon C."/>
            <person name="Castanera R."/>
            <person name="Culley D."/>
            <person name="Daum C."/>
            <person name="Ezra D."/>
            <person name="Gonzalez J."/>
            <person name="Henrissat B."/>
            <person name="Kuo A."/>
            <person name="Liang C."/>
            <person name="Lipzen A."/>
            <person name="Lutzoni F."/>
            <person name="Magnuson J."/>
            <person name="Mondo S."/>
            <person name="Nolan M."/>
            <person name="Ohm R."/>
            <person name="Pangilinan J."/>
            <person name="Park H.-J."/>
            <person name="Ramirez L."/>
            <person name="Alfaro M."/>
            <person name="Sun H."/>
            <person name="Tritt A."/>
            <person name="Yoshinaga Y."/>
            <person name="Zwiers L.-H."/>
            <person name="Turgeon B."/>
            <person name="Goodwin S."/>
            <person name="Spatafora J."/>
            <person name="Crous P."/>
            <person name="Grigoriev I."/>
        </authorList>
    </citation>
    <scope>NUCLEOTIDE SEQUENCE</scope>
    <source>
        <strain evidence="1">CBS 260.36</strain>
    </source>
</reference>
<organism evidence="1 2">
    <name type="scientific">Myriangium duriaei CBS 260.36</name>
    <dbReference type="NCBI Taxonomy" id="1168546"/>
    <lineage>
        <taxon>Eukaryota</taxon>
        <taxon>Fungi</taxon>
        <taxon>Dikarya</taxon>
        <taxon>Ascomycota</taxon>
        <taxon>Pezizomycotina</taxon>
        <taxon>Dothideomycetes</taxon>
        <taxon>Dothideomycetidae</taxon>
        <taxon>Myriangiales</taxon>
        <taxon>Myriangiaceae</taxon>
        <taxon>Myriangium</taxon>
    </lineage>
</organism>
<keyword evidence="2" id="KW-1185">Reference proteome</keyword>
<dbReference type="AlphaFoldDB" id="A0A9P4IZV6"/>
<dbReference type="OrthoDB" id="1658288at2759"/>
<dbReference type="InterPro" id="IPR052374">
    <property type="entry name" value="SERAC1"/>
</dbReference>
<dbReference type="Gene3D" id="3.40.50.1820">
    <property type="entry name" value="alpha/beta hydrolase"/>
    <property type="match status" value="1"/>
</dbReference>
<evidence type="ECO:0008006" key="3">
    <source>
        <dbReference type="Google" id="ProtNLM"/>
    </source>
</evidence>
<accession>A0A9P4IZV6</accession>
<proteinExistence type="predicted"/>
<dbReference type="InterPro" id="IPR029058">
    <property type="entry name" value="AB_hydrolase_fold"/>
</dbReference>
<dbReference type="PANTHER" id="PTHR48182:SF3">
    <property type="entry name" value="DUF676 DOMAIN-CONTAINING PROTEIN"/>
    <property type="match status" value="1"/>
</dbReference>
<gene>
    <name evidence="1" type="ORF">K461DRAFT_296243</name>
</gene>
<dbReference type="SUPFAM" id="SSF53474">
    <property type="entry name" value="alpha/beta-Hydrolases"/>
    <property type="match status" value="1"/>
</dbReference>
<evidence type="ECO:0000313" key="1">
    <source>
        <dbReference type="EMBL" id="KAF2149823.1"/>
    </source>
</evidence>
<dbReference type="PANTHER" id="PTHR48182">
    <property type="entry name" value="PROTEIN SERAC1"/>
    <property type="match status" value="1"/>
</dbReference>
<dbReference type="EMBL" id="ML996090">
    <property type="protein sequence ID" value="KAF2149823.1"/>
    <property type="molecule type" value="Genomic_DNA"/>
</dbReference>
<comment type="caution">
    <text evidence="1">The sequence shown here is derived from an EMBL/GenBank/DDBJ whole genome shotgun (WGS) entry which is preliminary data.</text>
</comment>
<name>A0A9P4IZV6_9PEZI</name>
<evidence type="ECO:0000313" key="2">
    <source>
        <dbReference type="Proteomes" id="UP000799439"/>
    </source>
</evidence>
<protein>
    <recommendedName>
        <fullName evidence="3">GPI inositol-deacylase</fullName>
    </recommendedName>
</protein>
<dbReference type="Proteomes" id="UP000799439">
    <property type="component" value="Unassembled WGS sequence"/>
</dbReference>